<evidence type="ECO:0000313" key="2">
    <source>
        <dbReference type="Proteomes" id="UP001500831"/>
    </source>
</evidence>
<accession>A0ABN3VUY9</accession>
<sequence>MARGDLTDEEWSLIELHLPLGERGPIPDLRQQLNAVMWWFRTGSPALLGTATVWAIPALSSHSRNLLSWP</sequence>
<keyword evidence="2" id="KW-1185">Reference proteome</keyword>
<name>A0ABN3VUY9_9ACTN</name>
<dbReference type="Proteomes" id="UP001500831">
    <property type="component" value="Unassembled WGS sequence"/>
</dbReference>
<organism evidence="1 2">
    <name type="scientific">Streptosporangium fragile</name>
    <dbReference type="NCBI Taxonomy" id="46186"/>
    <lineage>
        <taxon>Bacteria</taxon>
        <taxon>Bacillati</taxon>
        <taxon>Actinomycetota</taxon>
        <taxon>Actinomycetes</taxon>
        <taxon>Streptosporangiales</taxon>
        <taxon>Streptosporangiaceae</taxon>
        <taxon>Streptosporangium</taxon>
    </lineage>
</organism>
<dbReference type="EMBL" id="BAAAVI010000008">
    <property type="protein sequence ID" value="GAA2857708.1"/>
    <property type="molecule type" value="Genomic_DNA"/>
</dbReference>
<evidence type="ECO:0000313" key="1">
    <source>
        <dbReference type="EMBL" id="GAA2857708.1"/>
    </source>
</evidence>
<proteinExistence type="predicted"/>
<reference evidence="1 2" key="1">
    <citation type="journal article" date="2019" name="Int. J. Syst. Evol. Microbiol.">
        <title>The Global Catalogue of Microorganisms (GCM) 10K type strain sequencing project: providing services to taxonomists for standard genome sequencing and annotation.</title>
        <authorList>
            <consortium name="The Broad Institute Genomics Platform"/>
            <consortium name="The Broad Institute Genome Sequencing Center for Infectious Disease"/>
            <person name="Wu L."/>
            <person name="Ma J."/>
        </authorList>
    </citation>
    <scope>NUCLEOTIDE SEQUENCE [LARGE SCALE GENOMIC DNA]</scope>
    <source>
        <strain evidence="1 2">JCM 6242</strain>
    </source>
</reference>
<comment type="caution">
    <text evidence="1">The sequence shown here is derived from an EMBL/GenBank/DDBJ whole genome shotgun (WGS) entry which is preliminary data.</text>
</comment>
<evidence type="ECO:0008006" key="3">
    <source>
        <dbReference type="Google" id="ProtNLM"/>
    </source>
</evidence>
<gene>
    <name evidence="1" type="ORF">GCM10010517_16120</name>
</gene>
<protein>
    <recommendedName>
        <fullName evidence="3">Transposase</fullName>
    </recommendedName>
</protein>